<evidence type="ECO:0000313" key="3">
    <source>
        <dbReference type="Proteomes" id="UP000220251"/>
    </source>
</evidence>
<gene>
    <name evidence="2" type="ORF">ELAC_0717</name>
</gene>
<evidence type="ECO:0008006" key="4">
    <source>
        <dbReference type="Google" id="ProtNLM"/>
    </source>
</evidence>
<dbReference type="Proteomes" id="UP000220251">
    <property type="component" value="Unassembled WGS sequence"/>
</dbReference>
<dbReference type="OrthoDB" id="9793465at2"/>
<proteinExistence type="inferred from homology"/>
<accession>A0A0H5DR22</accession>
<dbReference type="EMBL" id="CWGJ01000011">
    <property type="protein sequence ID" value="CRX38069.1"/>
    <property type="molecule type" value="Genomic_DNA"/>
</dbReference>
<comment type="similarity">
    <text evidence="1">Belongs to the asp23 family.</text>
</comment>
<evidence type="ECO:0000256" key="1">
    <source>
        <dbReference type="ARBA" id="ARBA00005721"/>
    </source>
</evidence>
<dbReference type="Pfam" id="PF03780">
    <property type="entry name" value="Asp23"/>
    <property type="match status" value="1"/>
</dbReference>
<protein>
    <recommendedName>
        <fullName evidence="4">Asp23/Gls24 family envelope stress response protein</fullName>
    </recommendedName>
</protein>
<dbReference type="PANTHER" id="PTHR34297">
    <property type="entry name" value="HYPOTHETICAL CYTOSOLIC PROTEIN-RELATED"/>
    <property type="match status" value="1"/>
</dbReference>
<keyword evidence="3" id="KW-1185">Reference proteome</keyword>
<evidence type="ECO:0000313" key="2">
    <source>
        <dbReference type="EMBL" id="CRX38069.1"/>
    </source>
</evidence>
<dbReference type="InterPro" id="IPR005531">
    <property type="entry name" value="Asp23"/>
</dbReference>
<dbReference type="AlphaFoldDB" id="A0A0H5DR22"/>
<name>A0A0H5DR22_9BACT</name>
<sequence length="163" mass="18085">MADKKSEAKVKGLDSRELKFPETLYIRDIEDRVFQGIVLECIRSIEGVAPVEGSFIASIFTPSTQESIKGITIEQDLKQQSVGIRVEVNICYGASIPEKAEELQTKIAEEVTRLTGLHVSSVHVVFKHVVSLEESNILSNQTLSVEGKTLREGAAEDEYSEEF</sequence>
<organism evidence="2 3">
    <name type="scientific">Estrella lausannensis</name>
    <dbReference type="NCBI Taxonomy" id="483423"/>
    <lineage>
        <taxon>Bacteria</taxon>
        <taxon>Pseudomonadati</taxon>
        <taxon>Chlamydiota</taxon>
        <taxon>Chlamydiia</taxon>
        <taxon>Parachlamydiales</taxon>
        <taxon>Candidatus Criblamydiaceae</taxon>
        <taxon>Estrella</taxon>
    </lineage>
</organism>
<dbReference type="PANTHER" id="PTHR34297:SF1">
    <property type="entry name" value="ASP23_GLS24 FAMILY ENVELOPE STRESS RESPONSE PROTEIN"/>
    <property type="match status" value="1"/>
</dbReference>
<dbReference type="RefSeq" id="WP_098037923.1">
    <property type="nucleotide sequence ID" value="NZ_CWGJ01000011.1"/>
</dbReference>
<reference evidence="3" key="1">
    <citation type="submission" date="2015-06" db="EMBL/GenBank/DDBJ databases">
        <authorList>
            <person name="Bertelli C."/>
        </authorList>
    </citation>
    <scope>NUCLEOTIDE SEQUENCE [LARGE SCALE GENOMIC DNA]</scope>
    <source>
        <strain evidence="3">CRIB-30</strain>
    </source>
</reference>